<feature type="chain" id="PRO_5013371599" description="Urocanate reductase" evidence="9">
    <location>
        <begin position="24"/>
        <end position="647"/>
    </location>
</feature>
<feature type="domain" description="FMN-binding" evidence="10">
    <location>
        <begin position="45"/>
        <end position="119"/>
    </location>
</feature>
<dbReference type="PRINTS" id="PR00411">
    <property type="entry name" value="PNDRDTASEI"/>
</dbReference>
<evidence type="ECO:0000256" key="9">
    <source>
        <dbReference type="SAM" id="SignalP"/>
    </source>
</evidence>
<dbReference type="PROSITE" id="PS51257">
    <property type="entry name" value="PROKAR_LIPOPROTEIN"/>
    <property type="match status" value="1"/>
</dbReference>
<name>A0A239FA63_9FIRM</name>
<proteinExistence type="predicted"/>
<dbReference type="GO" id="GO:0008202">
    <property type="term" value="P:steroid metabolic process"/>
    <property type="evidence" value="ECO:0007669"/>
    <property type="project" value="UniProtKB-ARBA"/>
</dbReference>
<dbReference type="SUPFAM" id="SSF51905">
    <property type="entry name" value="FAD/NAD(P)-binding domain"/>
    <property type="match status" value="1"/>
</dbReference>
<feature type="signal peptide" evidence="9">
    <location>
        <begin position="1"/>
        <end position="23"/>
    </location>
</feature>
<dbReference type="InterPro" id="IPR050315">
    <property type="entry name" value="FAD-oxidoreductase_2"/>
</dbReference>
<evidence type="ECO:0000256" key="1">
    <source>
        <dbReference type="ARBA" id="ARBA00001917"/>
    </source>
</evidence>
<keyword evidence="6" id="KW-0274">FAD</keyword>
<dbReference type="Proteomes" id="UP000198304">
    <property type="component" value="Unassembled WGS sequence"/>
</dbReference>
<accession>A0A239FA63</accession>
<dbReference type="Pfam" id="PF00890">
    <property type="entry name" value="FAD_binding_2"/>
    <property type="match status" value="1"/>
</dbReference>
<dbReference type="GO" id="GO:0016020">
    <property type="term" value="C:membrane"/>
    <property type="evidence" value="ECO:0007669"/>
    <property type="project" value="InterPro"/>
</dbReference>
<protein>
    <recommendedName>
        <fullName evidence="4">Urocanate reductase</fullName>
        <ecNumber evidence="3">1.3.99.33</ecNumber>
    </recommendedName>
</protein>
<organism evidence="11 12">
    <name type="scientific">Anaerovirgula multivorans</name>
    <dbReference type="NCBI Taxonomy" id="312168"/>
    <lineage>
        <taxon>Bacteria</taxon>
        <taxon>Bacillati</taxon>
        <taxon>Bacillota</taxon>
        <taxon>Clostridia</taxon>
        <taxon>Peptostreptococcales</taxon>
        <taxon>Natronincolaceae</taxon>
        <taxon>Anaerovirgula</taxon>
    </lineage>
</organism>
<evidence type="ECO:0000259" key="10">
    <source>
        <dbReference type="SMART" id="SM00900"/>
    </source>
</evidence>
<evidence type="ECO:0000256" key="8">
    <source>
        <dbReference type="ARBA" id="ARBA00049922"/>
    </source>
</evidence>
<dbReference type="InterPro" id="IPR007329">
    <property type="entry name" value="FMN-bd"/>
</dbReference>
<dbReference type="GO" id="GO:0033765">
    <property type="term" value="F:steroid dehydrogenase activity, acting on the CH-CH group of donors"/>
    <property type="evidence" value="ECO:0007669"/>
    <property type="project" value="UniProtKB-ARBA"/>
</dbReference>
<keyword evidence="9" id="KW-0732">Signal</keyword>
<keyword evidence="12" id="KW-1185">Reference proteome</keyword>
<dbReference type="EC" id="1.3.99.33" evidence="3"/>
<sequence length="647" mass="69484">MKKKISKMMALLLCMVMGFTLIACDTTQVSSTNYKAGTYTASAIGKNGEVVVEVVFTEDEIESIEIIDHKETAGFADVPVRDIPKKILLNQSLAIDSISGATVTSQAILTAVEDCVKQAGGNLEALMLKVEASTVDKVEELSFDIVVVGGGAAGSAAALAASESSDSVLLLEKTASPMGAGTLAGGMFAAESSLQKKAGKVVDKKWIFDEYMKASDGYMNSVLVRTIIDESSETVDWLMKNGMELNLADAGSGFSFANVGRPSTLHGYNEGGIVAISKLIKEFEGNNGTVMFSTPATDLLIDDDGKVTGVIAAKDDGSKLKINAKAVILATGGFGGNKEMLKEYFGEKYTIGEVTSCTGDGIKMAWSAGAAEYGTATAHYFWQTFTGEEFGALINAVGDDFFSLTEFTFYPHLRVNILGERFCDETTVTDFATHGAQLHMQPKQTEYLVLDTSVLEQIAEKGYVSVEDHFGTFKDNRNFYMEFNEPNDTDQLIEKENTPRDYTPLLEAAVGTNVVFKGESIEALAKNMGIDAVTFKASVDQYNKAIELGRDEMYFSDTKRLVPIKKGPYYAVKYVTRNLSTLGGVAINEKIQAIDENGVSIPGLYVAGADAGGMYGKAYVNFEGGTLGFAYTSGRLAGQNAISYINK</sequence>
<dbReference type="GO" id="GO:0010181">
    <property type="term" value="F:FMN binding"/>
    <property type="evidence" value="ECO:0007669"/>
    <property type="project" value="InterPro"/>
</dbReference>
<dbReference type="RefSeq" id="WP_089283369.1">
    <property type="nucleotide sequence ID" value="NZ_FZOJ01000012.1"/>
</dbReference>
<evidence type="ECO:0000313" key="12">
    <source>
        <dbReference type="Proteomes" id="UP000198304"/>
    </source>
</evidence>
<comment type="cofactor">
    <cofactor evidence="2">
        <name>FAD</name>
        <dbReference type="ChEBI" id="CHEBI:57692"/>
    </cofactor>
</comment>
<dbReference type="SMART" id="SM00900">
    <property type="entry name" value="FMN_bind"/>
    <property type="match status" value="1"/>
</dbReference>
<dbReference type="Pfam" id="PF04205">
    <property type="entry name" value="FMN_bind"/>
    <property type="match status" value="1"/>
</dbReference>
<dbReference type="InterPro" id="IPR003953">
    <property type="entry name" value="FAD-dep_OxRdtase_2_FAD-bd"/>
</dbReference>
<comment type="cofactor">
    <cofactor evidence="1">
        <name>FMN</name>
        <dbReference type="ChEBI" id="CHEBI:58210"/>
    </cofactor>
</comment>
<comment type="catalytic activity">
    <reaction evidence="8">
        <text>dihydrourocanate + A = urocanate + AH2</text>
        <dbReference type="Rhea" id="RHEA:36059"/>
        <dbReference type="ChEBI" id="CHEBI:13193"/>
        <dbReference type="ChEBI" id="CHEBI:17499"/>
        <dbReference type="ChEBI" id="CHEBI:27247"/>
        <dbReference type="ChEBI" id="CHEBI:72991"/>
        <dbReference type="EC" id="1.3.99.33"/>
    </reaction>
</comment>
<dbReference type="AlphaFoldDB" id="A0A239FA63"/>
<dbReference type="InterPro" id="IPR027477">
    <property type="entry name" value="Succ_DH/fumarate_Rdtase_cat_sf"/>
</dbReference>
<evidence type="ECO:0000256" key="2">
    <source>
        <dbReference type="ARBA" id="ARBA00001974"/>
    </source>
</evidence>
<gene>
    <name evidence="11" type="ORF">SAMN05446037_101254</name>
</gene>
<evidence type="ECO:0000256" key="5">
    <source>
        <dbReference type="ARBA" id="ARBA00022630"/>
    </source>
</evidence>
<dbReference type="Gene3D" id="3.90.700.10">
    <property type="entry name" value="Succinate dehydrogenase/fumarate reductase flavoprotein, catalytic domain"/>
    <property type="match status" value="1"/>
</dbReference>
<evidence type="ECO:0000256" key="3">
    <source>
        <dbReference type="ARBA" id="ARBA00013137"/>
    </source>
</evidence>
<dbReference type="Gene3D" id="3.90.1010.20">
    <property type="match status" value="1"/>
</dbReference>
<dbReference type="PANTHER" id="PTHR43400:SF10">
    <property type="entry name" value="3-OXOSTEROID 1-DEHYDROGENASE"/>
    <property type="match status" value="1"/>
</dbReference>
<evidence type="ECO:0000313" key="11">
    <source>
        <dbReference type="EMBL" id="SNS52974.1"/>
    </source>
</evidence>
<dbReference type="PANTHER" id="PTHR43400">
    <property type="entry name" value="FUMARATE REDUCTASE"/>
    <property type="match status" value="1"/>
</dbReference>
<dbReference type="EMBL" id="FZOJ01000012">
    <property type="protein sequence ID" value="SNS52974.1"/>
    <property type="molecule type" value="Genomic_DNA"/>
</dbReference>
<evidence type="ECO:0000256" key="6">
    <source>
        <dbReference type="ARBA" id="ARBA00022827"/>
    </source>
</evidence>
<evidence type="ECO:0000256" key="7">
    <source>
        <dbReference type="ARBA" id="ARBA00023002"/>
    </source>
</evidence>
<dbReference type="Gene3D" id="3.50.50.60">
    <property type="entry name" value="FAD/NAD(P)-binding domain"/>
    <property type="match status" value="2"/>
</dbReference>
<evidence type="ECO:0000256" key="4">
    <source>
        <dbReference type="ARBA" id="ARBA00015872"/>
    </source>
</evidence>
<dbReference type="SUPFAM" id="SSF56425">
    <property type="entry name" value="Succinate dehydrogenase/fumarate reductase flavoprotein, catalytic domain"/>
    <property type="match status" value="1"/>
</dbReference>
<reference evidence="11 12" key="1">
    <citation type="submission" date="2017-06" db="EMBL/GenBank/DDBJ databases">
        <authorList>
            <person name="Kim H.J."/>
            <person name="Triplett B.A."/>
        </authorList>
    </citation>
    <scope>NUCLEOTIDE SEQUENCE [LARGE SCALE GENOMIC DNA]</scope>
    <source>
        <strain evidence="11 12">SCA</strain>
    </source>
</reference>
<dbReference type="OrthoDB" id="9806724at2"/>
<dbReference type="InterPro" id="IPR036188">
    <property type="entry name" value="FAD/NAD-bd_sf"/>
</dbReference>
<keyword evidence="5" id="KW-0285">Flavoprotein</keyword>
<keyword evidence="7" id="KW-0560">Oxidoreductase</keyword>